<evidence type="ECO:0000256" key="13">
    <source>
        <dbReference type="ARBA" id="ARBA00023157"/>
    </source>
</evidence>
<dbReference type="Pfam" id="PF00047">
    <property type="entry name" value="ig"/>
    <property type="match status" value="1"/>
</dbReference>
<keyword evidence="6 20" id="KW-0732">Signal</keyword>
<evidence type="ECO:0000256" key="6">
    <source>
        <dbReference type="ARBA" id="ARBA00022729"/>
    </source>
</evidence>
<dbReference type="InParanoid" id="A0A5F9CA01"/>
<keyword evidence="5 19" id="KW-0812">Transmembrane</keyword>
<reference evidence="22" key="3">
    <citation type="submission" date="2025-09" db="UniProtKB">
        <authorList>
            <consortium name="Ensembl"/>
        </authorList>
    </citation>
    <scope>IDENTIFICATION</scope>
    <source>
        <strain evidence="22">Thorbecke</strain>
    </source>
</reference>
<comment type="subcellular location">
    <subcellularLocation>
        <location evidence="1">Cell membrane</location>
        <topology evidence="1">Single-pass type I membrane protein</topology>
    </subcellularLocation>
</comment>
<dbReference type="PROSITE" id="PS50835">
    <property type="entry name" value="IG_LIKE"/>
    <property type="match status" value="1"/>
</dbReference>
<dbReference type="GO" id="GO:0015026">
    <property type="term" value="F:coreceptor activity"/>
    <property type="evidence" value="ECO:0007669"/>
    <property type="project" value="InterPro"/>
</dbReference>
<evidence type="ECO:0000256" key="17">
    <source>
        <dbReference type="ARBA" id="ARBA00029974"/>
    </source>
</evidence>
<evidence type="ECO:0000256" key="15">
    <source>
        <dbReference type="ARBA" id="ARBA00023288"/>
    </source>
</evidence>
<organism evidence="22 23">
    <name type="scientific">Oryctolagus cuniculus</name>
    <name type="common">Rabbit</name>
    <dbReference type="NCBI Taxonomy" id="9986"/>
    <lineage>
        <taxon>Eukaryota</taxon>
        <taxon>Metazoa</taxon>
        <taxon>Chordata</taxon>
        <taxon>Craniata</taxon>
        <taxon>Vertebrata</taxon>
        <taxon>Euteleostomi</taxon>
        <taxon>Mammalia</taxon>
        <taxon>Eutheria</taxon>
        <taxon>Euarchontoglires</taxon>
        <taxon>Glires</taxon>
        <taxon>Lagomorpha</taxon>
        <taxon>Leporidae</taxon>
        <taxon>Oryctolagus</taxon>
    </lineage>
</organism>
<dbReference type="GO" id="GO:0007155">
    <property type="term" value="P:cell adhesion"/>
    <property type="evidence" value="ECO:0007669"/>
    <property type="project" value="InterPro"/>
</dbReference>
<evidence type="ECO:0000256" key="1">
    <source>
        <dbReference type="ARBA" id="ARBA00004251"/>
    </source>
</evidence>
<keyword evidence="11 19" id="KW-0472">Membrane</keyword>
<dbReference type="AlphaFoldDB" id="A0A5F9CA01"/>
<evidence type="ECO:0000256" key="8">
    <source>
        <dbReference type="ARBA" id="ARBA00022859"/>
    </source>
</evidence>
<evidence type="ECO:0000256" key="9">
    <source>
        <dbReference type="ARBA" id="ARBA00022989"/>
    </source>
</evidence>
<dbReference type="SUPFAM" id="SSF48726">
    <property type="entry name" value="Immunoglobulin"/>
    <property type="match status" value="4"/>
</dbReference>
<dbReference type="SMART" id="SM00409">
    <property type="entry name" value="IG"/>
    <property type="match status" value="3"/>
</dbReference>
<dbReference type="InterPro" id="IPR021963">
    <property type="entry name" value="Tcell_CD4_Cterm"/>
</dbReference>
<keyword evidence="12" id="KW-0564">Palmitate</keyword>
<dbReference type="InterPro" id="IPR007110">
    <property type="entry name" value="Ig-like_dom"/>
</dbReference>
<evidence type="ECO:0000256" key="4">
    <source>
        <dbReference type="ARBA" id="ARBA00022553"/>
    </source>
</evidence>
<dbReference type="Bgee" id="ENSOCUG00000012911">
    <property type="expression patterns" value="Expressed in blood and 10 other cell types or tissues"/>
</dbReference>
<feature type="chain" id="PRO_5023925211" description="T-cell surface glycoprotein CD4" evidence="20">
    <location>
        <begin position="26"/>
        <end position="536"/>
    </location>
</feature>
<dbReference type="GeneTree" id="ENSGT00390000001745"/>
<dbReference type="InterPro" id="IPR000973">
    <property type="entry name" value="CD4"/>
</dbReference>
<reference evidence="22" key="2">
    <citation type="submission" date="2025-08" db="UniProtKB">
        <authorList>
            <consortium name="Ensembl"/>
        </authorList>
    </citation>
    <scope>IDENTIFICATION</scope>
    <source>
        <strain evidence="22">Thorbecke</strain>
    </source>
</reference>
<keyword evidence="23" id="KW-1185">Reference proteome</keyword>
<keyword evidence="7" id="KW-0677">Repeat</keyword>
<dbReference type="GO" id="GO:0009986">
    <property type="term" value="C:cell surface"/>
    <property type="evidence" value="ECO:0007669"/>
    <property type="project" value="UniProtKB-ARBA"/>
</dbReference>
<keyword evidence="16" id="KW-0393">Immunoglobulin domain</keyword>
<evidence type="ECO:0000256" key="2">
    <source>
        <dbReference type="ARBA" id="ARBA00016522"/>
    </source>
</evidence>
<evidence type="ECO:0000256" key="19">
    <source>
        <dbReference type="SAM" id="Phobius"/>
    </source>
</evidence>
<accession>A0A5F9CA01</accession>
<dbReference type="InterPro" id="IPR003599">
    <property type="entry name" value="Ig_sub"/>
</dbReference>
<dbReference type="PANTHER" id="PTHR11422">
    <property type="entry name" value="T-CELL SURFACE GLYCOPROTEIN CD4"/>
    <property type="match status" value="1"/>
</dbReference>
<gene>
    <name evidence="22" type="primary">CD4</name>
</gene>
<keyword evidence="4" id="KW-0597">Phosphoprotein</keyword>
<feature type="region of interest" description="Disordered" evidence="18">
    <location>
        <begin position="461"/>
        <end position="536"/>
    </location>
</feature>
<dbReference type="EMBL" id="AAGW02051579">
    <property type="status" value="NOT_ANNOTATED_CDS"/>
    <property type="molecule type" value="Genomic_DNA"/>
</dbReference>
<feature type="transmembrane region" description="Helical" evidence="19">
    <location>
        <begin position="398"/>
        <end position="421"/>
    </location>
</feature>
<keyword evidence="8" id="KW-0391">Immunity</keyword>
<keyword evidence="3" id="KW-1003">Cell membrane</keyword>
<dbReference type="Gene3D" id="1.20.5.900">
    <property type="entry name" value="transmembrane domain of human cd4"/>
    <property type="match status" value="1"/>
</dbReference>
<dbReference type="Pfam" id="PF12104">
    <property type="entry name" value="Tcell_CD4_C"/>
    <property type="match status" value="1"/>
</dbReference>
<evidence type="ECO:0000256" key="16">
    <source>
        <dbReference type="ARBA" id="ARBA00023319"/>
    </source>
</evidence>
<dbReference type="InterPro" id="IPR008424">
    <property type="entry name" value="Ig_C2-set"/>
</dbReference>
<evidence type="ECO:0000256" key="3">
    <source>
        <dbReference type="ARBA" id="ARBA00022475"/>
    </source>
</evidence>
<evidence type="ECO:0000313" key="22">
    <source>
        <dbReference type="Ensembl" id="ENSOCUP00000030708.1"/>
    </source>
</evidence>
<keyword evidence="15" id="KW-0449">Lipoprotein</keyword>
<dbReference type="InterPro" id="IPR013106">
    <property type="entry name" value="Ig_V-set"/>
</dbReference>
<dbReference type="FunFam" id="2.60.40.10:FF:001253">
    <property type="entry name" value="T-cell surface glycoprotein CD4"/>
    <property type="match status" value="1"/>
</dbReference>
<dbReference type="InterPro" id="IPR013151">
    <property type="entry name" value="Immunoglobulin_dom"/>
</dbReference>
<keyword evidence="14" id="KW-0325">Glycoprotein</keyword>
<keyword evidence="10" id="KW-1064">Adaptive immunity</keyword>
<dbReference type="InterPro" id="IPR015274">
    <property type="entry name" value="CD4-extracel"/>
</dbReference>
<dbReference type="EMBL" id="AAGW02051578">
    <property type="status" value="NOT_ANNOTATED_CDS"/>
    <property type="molecule type" value="Genomic_DNA"/>
</dbReference>
<evidence type="ECO:0000313" key="23">
    <source>
        <dbReference type="Proteomes" id="UP000001811"/>
    </source>
</evidence>
<dbReference type="FunCoup" id="A0A5F9CA01">
    <property type="interactions" value="80"/>
</dbReference>
<dbReference type="GO" id="GO:0005886">
    <property type="term" value="C:plasma membrane"/>
    <property type="evidence" value="ECO:0007669"/>
    <property type="project" value="UniProtKB-SubCell"/>
</dbReference>
<dbReference type="SMART" id="SM00406">
    <property type="entry name" value="IGv"/>
    <property type="match status" value="1"/>
</dbReference>
<dbReference type="PANTHER" id="PTHR11422:SF0">
    <property type="entry name" value="T-CELL SURFACE GLYCOPROTEIN CD4"/>
    <property type="match status" value="1"/>
</dbReference>
<evidence type="ECO:0000256" key="11">
    <source>
        <dbReference type="ARBA" id="ARBA00023136"/>
    </source>
</evidence>
<evidence type="ECO:0000256" key="7">
    <source>
        <dbReference type="ARBA" id="ARBA00022737"/>
    </source>
</evidence>
<dbReference type="Pfam" id="PF05790">
    <property type="entry name" value="C2-set"/>
    <property type="match status" value="2"/>
</dbReference>
<name>A0A5F9CA01_RABIT</name>
<feature type="signal peptide" evidence="20">
    <location>
        <begin position="1"/>
        <end position="25"/>
    </location>
</feature>
<evidence type="ECO:0000256" key="5">
    <source>
        <dbReference type="ARBA" id="ARBA00022692"/>
    </source>
</evidence>
<feature type="compositionally biased region" description="Low complexity" evidence="18">
    <location>
        <begin position="488"/>
        <end position="497"/>
    </location>
</feature>
<proteinExistence type="predicted"/>
<feature type="domain" description="Ig-like" evidence="21">
    <location>
        <begin position="20"/>
        <end position="123"/>
    </location>
</feature>
<dbReference type="InterPro" id="IPR013783">
    <property type="entry name" value="Ig-like_fold"/>
</dbReference>
<keyword evidence="9 19" id="KW-1133">Transmembrane helix</keyword>
<evidence type="ECO:0000256" key="12">
    <source>
        <dbReference type="ARBA" id="ARBA00023139"/>
    </source>
</evidence>
<dbReference type="Gene3D" id="2.60.40.10">
    <property type="entry name" value="Immunoglobulins"/>
    <property type="match status" value="4"/>
</dbReference>
<feature type="compositionally biased region" description="Polar residues" evidence="18">
    <location>
        <begin position="519"/>
        <end position="536"/>
    </location>
</feature>
<keyword evidence="13" id="KW-1015">Disulfide bond</keyword>
<evidence type="ECO:0000256" key="20">
    <source>
        <dbReference type="SAM" id="SignalP"/>
    </source>
</evidence>
<dbReference type="InterPro" id="IPR036179">
    <property type="entry name" value="Ig-like_dom_sf"/>
</dbReference>
<dbReference type="Pfam" id="PF09191">
    <property type="entry name" value="CD4-extracel"/>
    <property type="match status" value="1"/>
</dbReference>
<protein>
    <recommendedName>
        <fullName evidence="2">T-cell surface glycoprotein CD4</fullName>
    </recommendedName>
    <alternativeName>
        <fullName evidence="17">T-cell surface antigen T4/Leu-3</fullName>
    </alternativeName>
</protein>
<dbReference type="GO" id="GO:0002250">
    <property type="term" value="P:adaptive immune response"/>
    <property type="evidence" value="ECO:0007669"/>
    <property type="project" value="UniProtKB-KW"/>
</dbReference>
<dbReference type="Proteomes" id="UP000001811">
    <property type="component" value="Chromosome 8"/>
</dbReference>
<evidence type="ECO:0000256" key="18">
    <source>
        <dbReference type="SAM" id="MobiDB-lite"/>
    </source>
</evidence>
<dbReference type="Ensembl" id="ENSOCUT00000034370.1">
    <property type="protein sequence ID" value="ENSOCUP00000030708.1"/>
    <property type="gene ID" value="ENSOCUG00000012911.4"/>
</dbReference>
<dbReference type="FunFam" id="2.60.40.10:FF:001105">
    <property type="entry name" value="T-cell surface glycoprotein CD4"/>
    <property type="match status" value="1"/>
</dbReference>
<evidence type="ECO:0000256" key="10">
    <source>
        <dbReference type="ARBA" id="ARBA00023130"/>
    </source>
</evidence>
<sequence>MNRRIYFQCLLLVLPLALLPAATWGKTVVRGKAGAIVELPCQSSQKRNSVFNWKHANQVKILGNQGSSSSSFWLKGNSPLSNRVESKKNMWDQGSFPLVIKDLRMDDSGTYICEVGDKKMEVELLVFRLTANPNTRLLHGQSLTLTLEGPSVGSPSVQWKSPENKIIETGKTCSMPKLRLQDSGTWSCHLSFQDQNKLELDIKIVVLGFQKASATVYKKEGEQVEFSFPLNFEDESLSGELMWQADGASSAQSWVSFSLEDRKVSVQKILPDLKIQMSKGLPLSLTLPQALHRYAGSGNLSLTLDKGKLHQQVSLVMLKVTQVKNKLICEVLGPIDPKMKLSLKLEDQEAKVSTPKMVQVLDPKAGTWQCLLSSGDQVLLESKADVLATGLSHQQPTLLAGALGGAAGLVLFAGLCIYCCVKCRHRRVSLPGVTLLPLPPRALLYLCLALSTHSHVPELQTGPCPKSHMDRQTAGSAELVSRQMGSATVTTSPLLASPTPPPRGTSLLEAGDPHDSPPCSWTASGTADVSDQEAAQ</sequence>
<evidence type="ECO:0000256" key="14">
    <source>
        <dbReference type="ARBA" id="ARBA00023180"/>
    </source>
</evidence>
<dbReference type="PRINTS" id="PR00692">
    <property type="entry name" value="CD4TCANTIGEN"/>
</dbReference>
<reference evidence="22 23" key="1">
    <citation type="journal article" date="2011" name="Nature">
        <title>A high-resolution map of human evolutionary constraint using 29 mammals.</title>
        <authorList>
            <person name="Lindblad-Toh K."/>
            <person name="Garber M."/>
            <person name="Zuk O."/>
            <person name="Lin M.F."/>
            <person name="Parker B.J."/>
            <person name="Washietl S."/>
            <person name="Kheradpour P."/>
            <person name="Ernst J."/>
            <person name="Jordan G."/>
            <person name="Mauceli E."/>
            <person name="Ward L.D."/>
            <person name="Lowe C.B."/>
            <person name="Holloway A.K."/>
            <person name="Clamp M."/>
            <person name="Gnerre S."/>
            <person name="Alfoldi J."/>
            <person name="Beal K."/>
            <person name="Chang J."/>
            <person name="Clawson H."/>
            <person name="Cuff J."/>
            <person name="Di Palma F."/>
            <person name="Fitzgerald S."/>
            <person name="Flicek P."/>
            <person name="Guttman M."/>
            <person name="Hubisz M.J."/>
            <person name="Jaffe D.B."/>
            <person name="Jungreis I."/>
            <person name="Kent W.J."/>
            <person name="Kostka D."/>
            <person name="Lara M."/>
            <person name="Martins A.L."/>
            <person name="Massingham T."/>
            <person name="Moltke I."/>
            <person name="Raney B.J."/>
            <person name="Rasmussen M.D."/>
            <person name="Robinson J."/>
            <person name="Stark A."/>
            <person name="Vilella A.J."/>
            <person name="Wen J."/>
            <person name="Xie X."/>
            <person name="Zody M.C."/>
            <person name="Baldwin J."/>
            <person name="Bloom T."/>
            <person name="Chin C.W."/>
            <person name="Heiman D."/>
            <person name="Nicol R."/>
            <person name="Nusbaum C."/>
            <person name="Young S."/>
            <person name="Wilkinson J."/>
            <person name="Worley K.C."/>
            <person name="Kovar C.L."/>
            <person name="Muzny D.M."/>
            <person name="Gibbs R.A."/>
            <person name="Cree A."/>
            <person name="Dihn H.H."/>
            <person name="Fowler G."/>
            <person name="Jhangiani S."/>
            <person name="Joshi V."/>
            <person name="Lee S."/>
            <person name="Lewis L.R."/>
            <person name="Nazareth L.V."/>
            <person name="Okwuonu G."/>
            <person name="Santibanez J."/>
            <person name="Warren W.C."/>
            <person name="Mardis E.R."/>
            <person name="Weinstock G.M."/>
            <person name="Wilson R.K."/>
            <person name="Delehaunty K."/>
            <person name="Dooling D."/>
            <person name="Fronik C."/>
            <person name="Fulton L."/>
            <person name="Fulton B."/>
            <person name="Graves T."/>
            <person name="Minx P."/>
            <person name="Sodergren E."/>
            <person name="Birney E."/>
            <person name="Margulies E.H."/>
            <person name="Herrero J."/>
            <person name="Green E.D."/>
            <person name="Haussler D."/>
            <person name="Siepel A."/>
            <person name="Goldman N."/>
            <person name="Pollard K.S."/>
            <person name="Pedersen J.S."/>
            <person name="Lander E.S."/>
            <person name="Kellis M."/>
        </authorList>
    </citation>
    <scope>NUCLEOTIDE SEQUENCE [LARGE SCALE GENOMIC DNA]</scope>
    <source>
        <strain evidence="22 23">Thorbecke inbred</strain>
    </source>
</reference>
<evidence type="ECO:0000259" key="21">
    <source>
        <dbReference type="PROSITE" id="PS50835"/>
    </source>
</evidence>
<dbReference type="FunFam" id="2.60.40.10:FF:001221">
    <property type="entry name" value="T-cell surface glycoprotein CD4"/>
    <property type="match status" value="1"/>
</dbReference>